<dbReference type="Proteomes" id="UP000187280">
    <property type="component" value="Unassembled WGS sequence"/>
</dbReference>
<dbReference type="AlphaFoldDB" id="A0A1H3WP99"/>
<protein>
    <submittedName>
        <fullName evidence="1">Uncharacterized protein</fullName>
    </submittedName>
</protein>
<evidence type="ECO:0000313" key="2">
    <source>
        <dbReference type="Proteomes" id="UP000187280"/>
    </source>
</evidence>
<gene>
    <name evidence="1" type="ORF">SAMN02982996_00578</name>
</gene>
<proteinExistence type="predicted"/>
<name>A0A1H3WP99_9GAMM</name>
<keyword evidence="2" id="KW-1185">Reference proteome</keyword>
<organism evidence="1 2">
    <name type="scientific">Lonsdalea quercina</name>
    <dbReference type="NCBI Taxonomy" id="71657"/>
    <lineage>
        <taxon>Bacteria</taxon>
        <taxon>Pseudomonadati</taxon>
        <taxon>Pseudomonadota</taxon>
        <taxon>Gammaproteobacteria</taxon>
        <taxon>Enterobacterales</taxon>
        <taxon>Pectobacteriaceae</taxon>
        <taxon>Lonsdalea</taxon>
    </lineage>
</organism>
<reference evidence="1 2" key="1">
    <citation type="submission" date="2016-10" db="EMBL/GenBank/DDBJ databases">
        <authorList>
            <person name="de Groot N.N."/>
        </authorList>
    </citation>
    <scope>NUCLEOTIDE SEQUENCE [LARGE SCALE GENOMIC DNA]</scope>
    <source>
        <strain evidence="1 2">ATCC 29281</strain>
    </source>
</reference>
<accession>A0A1H3WP99</accession>
<dbReference type="RefSeq" id="WP_026742241.1">
    <property type="nucleotide sequence ID" value="NZ_FNQS01000001.1"/>
</dbReference>
<evidence type="ECO:0000313" key="1">
    <source>
        <dbReference type="EMBL" id="SDZ88963.1"/>
    </source>
</evidence>
<dbReference type="GeneID" id="97763510"/>
<sequence>MNFKDQLKIIITSDIDYEKLIAEIYCNDEFIALLQQENGINDIKVEFSSNINALDFDWLQNALNEARKKLLNQG</sequence>
<dbReference type="EMBL" id="FNQS01000001">
    <property type="protein sequence ID" value="SDZ88963.1"/>
    <property type="molecule type" value="Genomic_DNA"/>
</dbReference>